<evidence type="ECO:0000256" key="9">
    <source>
        <dbReference type="RuleBase" id="RU364072"/>
    </source>
</evidence>
<dbReference type="PRINTS" id="PR01071">
    <property type="entry name" value="ACOABIOTINCC"/>
</dbReference>
<evidence type="ECO:0000256" key="2">
    <source>
        <dbReference type="ARBA" id="ARBA00005194"/>
    </source>
</evidence>
<dbReference type="Pfam" id="PF00364">
    <property type="entry name" value="Biotin_lipoyl"/>
    <property type="match status" value="1"/>
</dbReference>
<evidence type="ECO:0000256" key="6">
    <source>
        <dbReference type="ARBA" id="ARBA00023098"/>
    </source>
</evidence>
<keyword evidence="12" id="KW-1185">Reference proteome</keyword>
<dbReference type="SUPFAM" id="SSF51230">
    <property type="entry name" value="Single hybrid motif"/>
    <property type="match status" value="1"/>
</dbReference>
<gene>
    <name evidence="11" type="primary">accB</name>
    <name evidence="11" type="ORF">J3U87_11165</name>
</gene>
<dbReference type="PANTHER" id="PTHR45266">
    <property type="entry name" value="OXALOACETATE DECARBOXYLASE ALPHA CHAIN"/>
    <property type="match status" value="1"/>
</dbReference>
<proteinExistence type="predicted"/>
<evidence type="ECO:0000256" key="4">
    <source>
        <dbReference type="ARBA" id="ARBA00022516"/>
    </source>
</evidence>
<evidence type="ECO:0000256" key="5">
    <source>
        <dbReference type="ARBA" id="ARBA00022832"/>
    </source>
</evidence>
<dbReference type="InterPro" id="IPR001882">
    <property type="entry name" value="Biotin_BS"/>
</dbReference>
<dbReference type="GO" id="GO:0009317">
    <property type="term" value="C:acetyl-CoA carboxylase complex"/>
    <property type="evidence" value="ECO:0007669"/>
    <property type="project" value="InterPro"/>
</dbReference>
<keyword evidence="8 9" id="KW-0092">Biotin</keyword>
<evidence type="ECO:0000259" key="10">
    <source>
        <dbReference type="PROSITE" id="PS50968"/>
    </source>
</evidence>
<dbReference type="Gene3D" id="2.40.50.100">
    <property type="match status" value="1"/>
</dbReference>
<organism evidence="11 12">
    <name type="scientific">Sulfidibacter corallicola</name>
    <dbReference type="NCBI Taxonomy" id="2818388"/>
    <lineage>
        <taxon>Bacteria</taxon>
        <taxon>Pseudomonadati</taxon>
        <taxon>Acidobacteriota</taxon>
        <taxon>Holophagae</taxon>
        <taxon>Acanthopleuribacterales</taxon>
        <taxon>Acanthopleuribacteraceae</taxon>
        <taxon>Sulfidibacter</taxon>
    </lineage>
</organism>
<evidence type="ECO:0000256" key="1">
    <source>
        <dbReference type="ARBA" id="ARBA00003761"/>
    </source>
</evidence>
<dbReference type="PROSITE" id="PS50968">
    <property type="entry name" value="BIOTINYL_LIPOYL"/>
    <property type="match status" value="1"/>
</dbReference>
<feature type="domain" description="Lipoyl-binding" evidence="10">
    <location>
        <begin position="61"/>
        <end position="145"/>
    </location>
</feature>
<keyword evidence="7 9" id="KW-0275">Fatty acid biosynthesis</keyword>
<dbReference type="EMBL" id="CP071793">
    <property type="protein sequence ID" value="QTD53012.1"/>
    <property type="molecule type" value="Genomic_DNA"/>
</dbReference>
<evidence type="ECO:0000256" key="3">
    <source>
        <dbReference type="ARBA" id="ARBA00017562"/>
    </source>
</evidence>
<accession>A0A8A4TVK0</accession>
<dbReference type="InterPro" id="IPR050709">
    <property type="entry name" value="Biotin_Carboxyl_Carrier/Decarb"/>
</dbReference>
<evidence type="ECO:0000256" key="8">
    <source>
        <dbReference type="ARBA" id="ARBA00023267"/>
    </source>
</evidence>
<dbReference type="UniPathway" id="UPA00094"/>
<dbReference type="PANTHER" id="PTHR45266:SF3">
    <property type="entry name" value="OXALOACETATE DECARBOXYLASE ALPHA CHAIN"/>
    <property type="match status" value="1"/>
</dbReference>
<dbReference type="CDD" id="cd06850">
    <property type="entry name" value="biotinyl_domain"/>
    <property type="match status" value="1"/>
</dbReference>
<evidence type="ECO:0000313" key="11">
    <source>
        <dbReference type="EMBL" id="QTD53012.1"/>
    </source>
</evidence>
<sequence>MEINEIKEIIKLFSSSNVDQLEIDKEGLSLKLGKDKTSVVSAPVEVVVPTAAAVSSPAAPPEDAEDTDLFIVTSPIVGTYYRAPSPDADPFVDVGSRVKKGQTLCIVEAMKLMNEIQAEQSGEVVKFFADNGEGVEYGQPLIGIKVG</sequence>
<dbReference type="RefSeq" id="WP_272932482.1">
    <property type="nucleotide sequence ID" value="NZ_CP071793.1"/>
</dbReference>
<keyword evidence="5 9" id="KW-0276">Fatty acid metabolism</keyword>
<name>A0A8A4TVK0_SULCO</name>
<dbReference type="KEGG" id="scor:J3U87_11165"/>
<comment type="pathway">
    <text evidence="2 9">Lipid metabolism; fatty acid biosynthesis.</text>
</comment>
<dbReference type="InterPro" id="IPR000089">
    <property type="entry name" value="Biotin_lipoyl"/>
</dbReference>
<dbReference type="Proteomes" id="UP000663929">
    <property type="component" value="Chromosome"/>
</dbReference>
<evidence type="ECO:0000256" key="7">
    <source>
        <dbReference type="ARBA" id="ARBA00023160"/>
    </source>
</evidence>
<reference evidence="11" key="1">
    <citation type="submission" date="2021-03" db="EMBL/GenBank/DDBJ databases">
        <title>Acanthopleuribacteraceae sp. M133.</title>
        <authorList>
            <person name="Wang G."/>
        </authorList>
    </citation>
    <scope>NUCLEOTIDE SEQUENCE</scope>
    <source>
        <strain evidence="11">M133</strain>
    </source>
</reference>
<keyword evidence="4 9" id="KW-0444">Lipid biosynthesis</keyword>
<dbReference type="GO" id="GO:0006633">
    <property type="term" value="P:fatty acid biosynthetic process"/>
    <property type="evidence" value="ECO:0007669"/>
    <property type="project" value="UniProtKB-UniPathway"/>
</dbReference>
<dbReference type="NCBIfam" id="TIGR00531">
    <property type="entry name" value="BCCP"/>
    <property type="match status" value="1"/>
</dbReference>
<dbReference type="PROSITE" id="PS00188">
    <property type="entry name" value="BIOTIN"/>
    <property type="match status" value="1"/>
</dbReference>
<dbReference type="GO" id="GO:0003989">
    <property type="term" value="F:acetyl-CoA carboxylase activity"/>
    <property type="evidence" value="ECO:0007669"/>
    <property type="project" value="InterPro"/>
</dbReference>
<protein>
    <recommendedName>
        <fullName evidence="3 9">Biotin carboxyl carrier protein of acetyl-CoA carboxylase</fullName>
    </recommendedName>
</protein>
<keyword evidence="6 9" id="KW-0443">Lipid metabolism</keyword>
<dbReference type="InterPro" id="IPR001249">
    <property type="entry name" value="AcCoA_biotinCC"/>
</dbReference>
<dbReference type="InterPro" id="IPR011053">
    <property type="entry name" value="Single_hybrid_motif"/>
</dbReference>
<comment type="function">
    <text evidence="1 9">This protein is a component of the acetyl coenzyme A carboxylase complex; first, biotin carboxylase catalyzes the carboxylation of the carrier protein and then the transcarboxylase transfers the carboxyl group to form malonyl-CoA.</text>
</comment>
<dbReference type="AlphaFoldDB" id="A0A8A4TVK0"/>
<evidence type="ECO:0000313" key="12">
    <source>
        <dbReference type="Proteomes" id="UP000663929"/>
    </source>
</evidence>